<accession>A0A915HKM1</accession>
<dbReference type="AlphaFoldDB" id="A0A915HKM1"/>
<name>A0A915HKM1_ROMCU</name>
<keyword evidence="1" id="KW-1185">Reference proteome</keyword>
<sequence length="158" mass="17650">MNEQYRNYNENLDRQMVSYNNNANDNPNNRSFNNDVRTTDEWRHDRGCYHKCDCHTVTPHFNPTVPPLPLEQHFYGLPAPLRSAADTTAHSLDAVASSQPMPATNMVAASPTTANIAASIAPCIIGWDSTEPQVQNFFSILKSKNPDFIPLVCMKAAQ</sequence>
<proteinExistence type="predicted"/>
<protein>
    <submittedName>
        <fullName evidence="2">Uncharacterized protein</fullName>
    </submittedName>
</protein>
<reference evidence="2" key="1">
    <citation type="submission" date="2022-11" db="UniProtKB">
        <authorList>
            <consortium name="WormBaseParasite"/>
        </authorList>
    </citation>
    <scope>IDENTIFICATION</scope>
</reference>
<evidence type="ECO:0000313" key="1">
    <source>
        <dbReference type="Proteomes" id="UP000887565"/>
    </source>
</evidence>
<dbReference type="Proteomes" id="UP000887565">
    <property type="component" value="Unplaced"/>
</dbReference>
<organism evidence="1 2">
    <name type="scientific">Romanomermis culicivorax</name>
    <name type="common">Nematode worm</name>
    <dbReference type="NCBI Taxonomy" id="13658"/>
    <lineage>
        <taxon>Eukaryota</taxon>
        <taxon>Metazoa</taxon>
        <taxon>Ecdysozoa</taxon>
        <taxon>Nematoda</taxon>
        <taxon>Enoplea</taxon>
        <taxon>Dorylaimia</taxon>
        <taxon>Mermithida</taxon>
        <taxon>Mermithoidea</taxon>
        <taxon>Mermithidae</taxon>
        <taxon>Romanomermis</taxon>
    </lineage>
</organism>
<dbReference type="WBParaSite" id="nRc.2.0.1.t02518-RA">
    <property type="protein sequence ID" value="nRc.2.0.1.t02518-RA"/>
    <property type="gene ID" value="nRc.2.0.1.g02518"/>
</dbReference>
<evidence type="ECO:0000313" key="2">
    <source>
        <dbReference type="WBParaSite" id="nRc.2.0.1.t02518-RA"/>
    </source>
</evidence>